<evidence type="ECO:0000256" key="3">
    <source>
        <dbReference type="ARBA" id="ARBA00022801"/>
    </source>
</evidence>
<comment type="similarity">
    <text evidence="1 5">Belongs to the peptidase S8 family.</text>
</comment>
<sequence length="559" mass="60082">MHPLPGDARYNDKGRPKYLDEPEPQHARDKIDLKLREWLADRSGDEYEQIVVVFADTLTIPRFPEPATGEPRDSDLNRRLLERAQELVRSVEAQRAPGYERLEAELAHYEATPLERFWIINGLVVEMPLRSVERLARRDDVVSVEARYSGEEPGQDEVDDGRASIVSDHFGLGVNGGPIGILDTGVRAGHTLLFNPSHIISTRDCVNGDANCNQPGSGFDSGDDCWNHGTSMAAIITGNGNQGNDFRGVTGMGVDSFKVYPSGCGLLDNQAAVRGFQAAVAALDRVIVTAMQRFADHLSALAQAADAAFDAGAVVISIVGNYGPGQATVVAPGNARRVIGVGAYDVQTGAQYAVQSRGPTADARYKPDIQCPTNTETASNASDTARHIFTGTSGASPYAAGAAALVRDWLRGSSDTIDPGHVYAHLILFGQNPYPFDNTSGAGPLRLLSGGLWWWGKTSVGHQETVDIGFGIGGSGSLPDLLDAAIWWPDPAAAHSDLDLYLVRPDDGSIEGKSITSVSVFEKCRVVGNVGGGWLLRIRGYDVPSGPQTVYWTARMRWT</sequence>
<comment type="caution">
    <text evidence="8">The sequence shown here is derived from an EMBL/GenBank/DDBJ whole genome shotgun (WGS) entry which is preliminary data.</text>
</comment>
<dbReference type="InterPro" id="IPR008979">
    <property type="entry name" value="Galactose-bd-like_sf"/>
</dbReference>
<protein>
    <recommendedName>
        <fullName evidence="7">Peptidase S8/S53 domain-containing protein</fullName>
    </recommendedName>
</protein>
<feature type="active site" description="Charge relay system" evidence="5">
    <location>
        <position position="228"/>
    </location>
</feature>
<accession>A0A1E5P1L4</accession>
<dbReference type="InterPro" id="IPR023828">
    <property type="entry name" value="Peptidase_S8_Ser-AS"/>
</dbReference>
<dbReference type="InterPro" id="IPR036852">
    <property type="entry name" value="Peptidase_S8/S53_dom_sf"/>
</dbReference>
<dbReference type="SUPFAM" id="SSF49785">
    <property type="entry name" value="Galactose-binding domain-like"/>
    <property type="match status" value="1"/>
</dbReference>
<dbReference type="SUPFAM" id="SSF52743">
    <property type="entry name" value="Subtilisin-like"/>
    <property type="match status" value="1"/>
</dbReference>
<keyword evidence="2 5" id="KW-0645">Protease</keyword>
<dbReference type="GO" id="GO:0004252">
    <property type="term" value="F:serine-type endopeptidase activity"/>
    <property type="evidence" value="ECO:0007669"/>
    <property type="project" value="UniProtKB-UniRule"/>
</dbReference>
<proteinExistence type="inferred from homology"/>
<evidence type="ECO:0000313" key="9">
    <source>
        <dbReference type="Proteomes" id="UP000095759"/>
    </source>
</evidence>
<organism evidence="8 9">
    <name type="scientific">Streptomyces agglomeratus</name>
    <dbReference type="NCBI Taxonomy" id="285458"/>
    <lineage>
        <taxon>Bacteria</taxon>
        <taxon>Bacillati</taxon>
        <taxon>Actinomycetota</taxon>
        <taxon>Actinomycetes</taxon>
        <taxon>Kitasatosporales</taxon>
        <taxon>Streptomycetaceae</taxon>
        <taxon>Streptomyces</taxon>
    </lineage>
</organism>
<dbReference type="InterPro" id="IPR015500">
    <property type="entry name" value="Peptidase_S8_subtilisin-rel"/>
</dbReference>
<gene>
    <name evidence="8" type="ORF">AS594_01955</name>
</gene>
<reference evidence="8 9" key="1">
    <citation type="submission" date="2016-08" db="EMBL/GenBank/DDBJ databases">
        <title>Complete genome sequence of Streptomyces agglomeratus strain 6-3-2, a novel anti-MRSA actinomycete isolated from Wuli of Tebit, China.</title>
        <authorList>
            <person name="Chen X."/>
        </authorList>
    </citation>
    <scope>NUCLEOTIDE SEQUENCE [LARGE SCALE GENOMIC DNA]</scope>
    <source>
        <strain evidence="8 9">6-3-2</strain>
    </source>
</reference>
<dbReference type="GO" id="GO:0006508">
    <property type="term" value="P:proteolysis"/>
    <property type="evidence" value="ECO:0007669"/>
    <property type="project" value="UniProtKB-KW"/>
</dbReference>
<dbReference type="Pfam" id="PF00082">
    <property type="entry name" value="Peptidase_S8"/>
    <property type="match status" value="1"/>
</dbReference>
<feature type="active site" description="Charge relay system" evidence="5">
    <location>
        <position position="393"/>
    </location>
</feature>
<dbReference type="STRING" id="285458.BGM19_34870"/>
<feature type="region of interest" description="Disordered" evidence="6">
    <location>
        <begin position="1"/>
        <end position="26"/>
    </location>
</feature>
<evidence type="ECO:0000256" key="4">
    <source>
        <dbReference type="ARBA" id="ARBA00022825"/>
    </source>
</evidence>
<dbReference type="Proteomes" id="UP000095759">
    <property type="component" value="Unassembled WGS sequence"/>
</dbReference>
<dbReference type="PANTHER" id="PTHR43806">
    <property type="entry name" value="PEPTIDASE S8"/>
    <property type="match status" value="1"/>
</dbReference>
<keyword evidence="4 5" id="KW-0720">Serine protease</keyword>
<dbReference type="EMBL" id="MEHJ01000001">
    <property type="protein sequence ID" value="OEJ23435.1"/>
    <property type="molecule type" value="Genomic_DNA"/>
</dbReference>
<evidence type="ECO:0000256" key="6">
    <source>
        <dbReference type="SAM" id="MobiDB-lite"/>
    </source>
</evidence>
<dbReference type="InterPro" id="IPR000209">
    <property type="entry name" value="Peptidase_S8/S53_dom"/>
</dbReference>
<feature type="active site" description="Charge relay system" evidence="5">
    <location>
        <position position="183"/>
    </location>
</feature>
<dbReference type="PROSITE" id="PS51892">
    <property type="entry name" value="SUBTILASE"/>
    <property type="match status" value="1"/>
</dbReference>
<dbReference type="Gene3D" id="3.40.50.200">
    <property type="entry name" value="Peptidase S8/S53 domain"/>
    <property type="match status" value="1"/>
</dbReference>
<evidence type="ECO:0000259" key="7">
    <source>
        <dbReference type="Pfam" id="PF00082"/>
    </source>
</evidence>
<evidence type="ECO:0000256" key="5">
    <source>
        <dbReference type="PROSITE-ProRule" id="PRU01240"/>
    </source>
</evidence>
<evidence type="ECO:0000313" key="8">
    <source>
        <dbReference type="EMBL" id="OEJ23435.1"/>
    </source>
</evidence>
<evidence type="ECO:0000256" key="2">
    <source>
        <dbReference type="ARBA" id="ARBA00022670"/>
    </source>
</evidence>
<feature type="domain" description="Peptidase S8/S53" evidence="7">
    <location>
        <begin position="179"/>
        <end position="408"/>
    </location>
</feature>
<dbReference type="PRINTS" id="PR00723">
    <property type="entry name" value="SUBTILISIN"/>
</dbReference>
<dbReference type="InterPro" id="IPR050131">
    <property type="entry name" value="Peptidase_S8_subtilisin-like"/>
</dbReference>
<keyword evidence="9" id="KW-1185">Reference proteome</keyword>
<name>A0A1E5P1L4_9ACTN</name>
<dbReference type="PROSITE" id="PS00138">
    <property type="entry name" value="SUBTILASE_SER"/>
    <property type="match status" value="1"/>
</dbReference>
<dbReference type="PANTHER" id="PTHR43806:SF11">
    <property type="entry name" value="CEREVISIN-RELATED"/>
    <property type="match status" value="1"/>
</dbReference>
<feature type="compositionally biased region" description="Basic and acidic residues" evidence="6">
    <location>
        <begin position="9"/>
        <end position="26"/>
    </location>
</feature>
<evidence type="ECO:0000256" key="1">
    <source>
        <dbReference type="ARBA" id="ARBA00011073"/>
    </source>
</evidence>
<dbReference type="AlphaFoldDB" id="A0A1E5P1L4"/>
<keyword evidence="3 5" id="KW-0378">Hydrolase</keyword>